<feature type="region of interest" description="Disordered" evidence="15">
    <location>
        <begin position="1"/>
        <end position="196"/>
    </location>
</feature>
<dbReference type="FunFam" id="1.10.150.110:FF:000005">
    <property type="entry name" value="DNA polymerase POL4"/>
    <property type="match status" value="1"/>
</dbReference>
<evidence type="ECO:0000256" key="6">
    <source>
        <dbReference type="ARBA" id="ARBA00022695"/>
    </source>
</evidence>
<dbReference type="GO" id="GO:0046872">
    <property type="term" value="F:metal ion binding"/>
    <property type="evidence" value="ECO:0007669"/>
    <property type="project" value="UniProtKB-KW"/>
</dbReference>
<keyword evidence="7" id="KW-0235">DNA replication</keyword>
<evidence type="ECO:0000256" key="9">
    <source>
        <dbReference type="ARBA" id="ARBA00022763"/>
    </source>
</evidence>
<feature type="compositionally biased region" description="Basic and acidic residues" evidence="15">
    <location>
        <begin position="330"/>
        <end position="339"/>
    </location>
</feature>
<feature type="compositionally biased region" description="Basic residues" evidence="15">
    <location>
        <begin position="443"/>
        <end position="452"/>
    </location>
</feature>
<dbReference type="InterPro" id="IPR002054">
    <property type="entry name" value="DNA-dir_DNA_pol_X"/>
</dbReference>
<dbReference type="GO" id="GO:0006303">
    <property type="term" value="P:double-strand break repair via nonhomologous end joining"/>
    <property type="evidence" value="ECO:0007669"/>
    <property type="project" value="TreeGrafter"/>
</dbReference>
<dbReference type="InterPro" id="IPR010996">
    <property type="entry name" value="HHH_MUS81"/>
</dbReference>
<dbReference type="EMBL" id="JAGSXJ010000015">
    <property type="protein sequence ID" value="KAH6685287.1"/>
    <property type="molecule type" value="Genomic_DNA"/>
</dbReference>
<keyword evidence="4" id="KW-0237">DNA synthesis</keyword>
<dbReference type="PRINTS" id="PR00870">
    <property type="entry name" value="DNAPOLXBETA"/>
</dbReference>
<dbReference type="CDD" id="cd00141">
    <property type="entry name" value="NT_POLXc"/>
    <property type="match status" value="1"/>
</dbReference>
<dbReference type="GO" id="GO:0003887">
    <property type="term" value="F:DNA-directed DNA polymerase activity"/>
    <property type="evidence" value="ECO:0007669"/>
    <property type="project" value="UniProtKB-KW"/>
</dbReference>
<comment type="similarity">
    <text evidence="2">Belongs to the DNA polymerase type-X family.</text>
</comment>
<evidence type="ECO:0000256" key="4">
    <source>
        <dbReference type="ARBA" id="ARBA00022634"/>
    </source>
</evidence>
<evidence type="ECO:0000256" key="1">
    <source>
        <dbReference type="ARBA" id="ARBA00004123"/>
    </source>
</evidence>
<dbReference type="FunFam" id="1.10.150.20:FF:000010">
    <property type="entry name" value="DNA polymerase lambda"/>
    <property type="match status" value="1"/>
</dbReference>
<dbReference type="EC" id="2.7.7.7" evidence="3"/>
<comment type="catalytic activity">
    <reaction evidence="13">
        <text>DNA(n) + a 2'-deoxyribonucleoside 5'-triphosphate = DNA(n+1) + diphosphate</text>
        <dbReference type="Rhea" id="RHEA:22508"/>
        <dbReference type="Rhea" id="RHEA-COMP:17339"/>
        <dbReference type="Rhea" id="RHEA-COMP:17340"/>
        <dbReference type="ChEBI" id="CHEBI:33019"/>
        <dbReference type="ChEBI" id="CHEBI:61560"/>
        <dbReference type="ChEBI" id="CHEBI:173112"/>
        <dbReference type="EC" id="2.7.7.7"/>
    </reaction>
</comment>
<keyword evidence="18" id="KW-1185">Reference proteome</keyword>
<sequence>MASPEPSVEEKRAFFSELSHLDEDSSGSEDDHGNQAATQERHRWRNALCQQKPNKPRAVASSPSLPPLPSKTLPIPGTSDEYQPANTPPTQAPPLQESSATSSDLPRQPLAVLKPRRTQSGPAAVSKSPEVHSDPIDSTTSSEGPARPPLQPLTLKRSSTMPHPLASLIQPKRRPEPPPPPKKEKKQKPPSYDGPQFLKDVRPFFYPIDVNPVRQYRILFVEAAGATRTCSLDDATHIVVDTNILWTDKFLQKFLASCARLDEVVIVNDGYFPACIKNKILFNPDQNLYKIKGYVEAMAAGKSSNVSPSGPTEKPVPPKTFKELPPLKPAQRDSKKRGFTEGPETPSGSQRSSGLRNVPDLQSAPARAPSPPPQDPKQQRQHIAPVIPAKEPYKDALSEIIAQEVKSRDLPLDDDDDEANQSDEPSNDVDYDSDRSEGERERKRQKTAKSTRKVTAPAEKFACNRGGILGRSNTNANARTIEVLQSMSDHYERWDDTPHRALSYRRVITILKRLPDKLSTYEEAIKYHGIGDRLARKIEEIALTDRLRQLEYANDDPMNAVLKLFVGIYGVGPSQASQLYAQGYRTLEDVRKNAKLSVNQKVGIDHYDDLNTRIPRAEVQALGECVKAAASKMDEGLELIIGGSYRRGAPDSGDIDFIVTRKGTTSSEQLIPSLMRMIESLENEGFLVARLASSRAEKGSKWHGCCVLPESQWVSNEPYRPIWRRIDFLAVPESQMGAALIYFTGNDIFNRSVRLLASRRQMRLNEKGLYTGCLRGPGRTKLTEGELAESRDEKRIFEILGVHWREPHERWC</sequence>
<dbReference type="Gene3D" id="1.10.150.20">
    <property type="entry name" value="5' to 3' exonuclease, C-terminal subdomain"/>
    <property type="match status" value="1"/>
</dbReference>
<dbReference type="Gene3D" id="3.30.210.10">
    <property type="entry name" value="DNA polymerase, thumb domain"/>
    <property type="match status" value="1"/>
</dbReference>
<keyword evidence="8" id="KW-0479">Metal-binding</keyword>
<comment type="subcellular location">
    <subcellularLocation>
        <location evidence="1">Nucleus</location>
    </subcellularLocation>
</comment>
<feature type="region of interest" description="Disordered" evidence="15">
    <location>
        <begin position="301"/>
        <end position="381"/>
    </location>
</feature>
<organism evidence="17 18">
    <name type="scientific">Plectosphaerella plurivora</name>
    <dbReference type="NCBI Taxonomy" id="936078"/>
    <lineage>
        <taxon>Eukaryota</taxon>
        <taxon>Fungi</taxon>
        <taxon>Dikarya</taxon>
        <taxon>Ascomycota</taxon>
        <taxon>Pezizomycotina</taxon>
        <taxon>Sordariomycetes</taxon>
        <taxon>Hypocreomycetidae</taxon>
        <taxon>Glomerellales</taxon>
        <taxon>Plectosphaerellaceae</taxon>
        <taxon>Plectosphaerella</taxon>
    </lineage>
</organism>
<gene>
    <name evidence="17" type="ORF">F5X68DRAFT_170898</name>
</gene>
<keyword evidence="5" id="KW-0808">Transferase</keyword>
<keyword evidence="12" id="KW-0539">Nucleus</keyword>
<dbReference type="SMART" id="SM00483">
    <property type="entry name" value="POLXc"/>
    <property type="match status" value="1"/>
</dbReference>
<evidence type="ECO:0000259" key="16">
    <source>
        <dbReference type="SMART" id="SM00483"/>
    </source>
</evidence>
<dbReference type="InterPro" id="IPR036420">
    <property type="entry name" value="BRCT_dom_sf"/>
</dbReference>
<accession>A0A9P8V8V8</accession>
<dbReference type="Pfam" id="PF14791">
    <property type="entry name" value="DNA_pol_B_thumb"/>
    <property type="match status" value="1"/>
</dbReference>
<dbReference type="Pfam" id="PF10391">
    <property type="entry name" value="DNA_pol_lambd_f"/>
    <property type="match status" value="1"/>
</dbReference>
<feature type="region of interest" description="Disordered" evidence="15">
    <location>
        <begin position="405"/>
        <end position="455"/>
    </location>
</feature>
<reference evidence="17" key="1">
    <citation type="journal article" date="2021" name="Nat. Commun.">
        <title>Genetic determinants of endophytism in the Arabidopsis root mycobiome.</title>
        <authorList>
            <person name="Mesny F."/>
            <person name="Miyauchi S."/>
            <person name="Thiergart T."/>
            <person name="Pickel B."/>
            <person name="Atanasova L."/>
            <person name="Karlsson M."/>
            <person name="Huettel B."/>
            <person name="Barry K.W."/>
            <person name="Haridas S."/>
            <person name="Chen C."/>
            <person name="Bauer D."/>
            <person name="Andreopoulos W."/>
            <person name="Pangilinan J."/>
            <person name="LaButti K."/>
            <person name="Riley R."/>
            <person name="Lipzen A."/>
            <person name="Clum A."/>
            <person name="Drula E."/>
            <person name="Henrissat B."/>
            <person name="Kohler A."/>
            <person name="Grigoriev I.V."/>
            <person name="Martin F.M."/>
            <person name="Hacquard S."/>
        </authorList>
    </citation>
    <scope>NUCLEOTIDE SEQUENCE</scope>
    <source>
        <strain evidence="17">MPI-SDFR-AT-0117</strain>
    </source>
</reference>
<evidence type="ECO:0000256" key="3">
    <source>
        <dbReference type="ARBA" id="ARBA00012417"/>
    </source>
</evidence>
<dbReference type="InterPro" id="IPR022312">
    <property type="entry name" value="DNA_pol_X"/>
</dbReference>
<proteinExistence type="inferred from homology"/>
<dbReference type="Pfam" id="PF14792">
    <property type="entry name" value="DNA_pol_B_palm"/>
    <property type="match status" value="1"/>
</dbReference>
<feature type="compositionally biased region" description="Acidic residues" evidence="15">
    <location>
        <begin position="412"/>
        <end position="431"/>
    </location>
</feature>
<dbReference type="PRINTS" id="PR00869">
    <property type="entry name" value="DNAPOLX"/>
</dbReference>
<dbReference type="AlphaFoldDB" id="A0A9P8V8V8"/>
<feature type="compositionally biased region" description="Polar residues" evidence="15">
    <location>
        <begin position="96"/>
        <end position="105"/>
    </location>
</feature>
<keyword evidence="6" id="KW-0548">Nucleotidyltransferase</keyword>
<dbReference type="InterPro" id="IPR028207">
    <property type="entry name" value="DNA_pol_B_palm_palm"/>
</dbReference>
<evidence type="ECO:0000256" key="14">
    <source>
        <dbReference type="PIRSR" id="PIRSR622312-50"/>
    </source>
</evidence>
<comment type="caution">
    <text evidence="17">The sequence shown here is derived from an EMBL/GenBank/DDBJ whole genome shotgun (WGS) entry which is preliminary data.</text>
</comment>
<dbReference type="InterPro" id="IPR037160">
    <property type="entry name" value="DNA_Pol_thumb_sf"/>
</dbReference>
<evidence type="ECO:0000256" key="13">
    <source>
        <dbReference type="ARBA" id="ARBA00049244"/>
    </source>
</evidence>
<dbReference type="SUPFAM" id="SSF52113">
    <property type="entry name" value="BRCT domain"/>
    <property type="match status" value="1"/>
</dbReference>
<evidence type="ECO:0000256" key="15">
    <source>
        <dbReference type="SAM" id="MobiDB-lite"/>
    </source>
</evidence>
<feature type="compositionally biased region" description="Polar residues" evidence="15">
    <location>
        <begin position="346"/>
        <end position="355"/>
    </location>
</feature>
<dbReference type="SUPFAM" id="SSF81585">
    <property type="entry name" value="PsbU/PolX domain-like"/>
    <property type="match status" value="1"/>
</dbReference>
<dbReference type="Proteomes" id="UP000770015">
    <property type="component" value="Unassembled WGS sequence"/>
</dbReference>
<evidence type="ECO:0000256" key="2">
    <source>
        <dbReference type="ARBA" id="ARBA00008323"/>
    </source>
</evidence>
<keyword evidence="11" id="KW-0234">DNA repair</keyword>
<evidence type="ECO:0000256" key="11">
    <source>
        <dbReference type="ARBA" id="ARBA00023204"/>
    </source>
</evidence>
<dbReference type="OrthoDB" id="205514at2759"/>
<dbReference type="GO" id="GO:0003677">
    <property type="term" value="F:DNA binding"/>
    <property type="evidence" value="ECO:0007669"/>
    <property type="project" value="InterPro"/>
</dbReference>
<dbReference type="SUPFAM" id="SSF81301">
    <property type="entry name" value="Nucleotidyltransferase"/>
    <property type="match status" value="1"/>
</dbReference>
<feature type="domain" description="DNA-directed DNA polymerase X" evidence="16">
    <location>
        <begin position="475"/>
        <end position="811"/>
    </location>
</feature>
<dbReference type="InterPro" id="IPR027421">
    <property type="entry name" value="DNA_pol_lamdba_lyase_dom_sf"/>
</dbReference>
<feature type="compositionally biased region" description="Basic and acidic residues" evidence="15">
    <location>
        <begin position="432"/>
        <end position="442"/>
    </location>
</feature>
<dbReference type="GO" id="GO:0005634">
    <property type="term" value="C:nucleus"/>
    <property type="evidence" value="ECO:0007669"/>
    <property type="project" value="UniProtKB-SubCell"/>
</dbReference>
<evidence type="ECO:0000313" key="17">
    <source>
        <dbReference type="EMBL" id="KAH6685287.1"/>
    </source>
</evidence>
<dbReference type="InterPro" id="IPR018944">
    <property type="entry name" value="DNA_pol_lambd_fingers_domain"/>
</dbReference>
<keyword evidence="9" id="KW-0227">DNA damage</keyword>
<feature type="active site" description="Nucleophile; Schiff-base intermediate with DNA; for 5'-dRP lyase activity" evidence="14">
    <location>
        <position position="537"/>
    </location>
</feature>
<evidence type="ECO:0000256" key="10">
    <source>
        <dbReference type="ARBA" id="ARBA00022932"/>
    </source>
</evidence>
<dbReference type="Gene3D" id="3.30.460.10">
    <property type="entry name" value="Beta Polymerase, domain 2"/>
    <property type="match status" value="1"/>
</dbReference>
<keyword evidence="10" id="KW-0239">DNA-directed DNA polymerase</keyword>
<dbReference type="PANTHER" id="PTHR11276">
    <property type="entry name" value="DNA POLYMERASE TYPE-X FAMILY MEMBER"/>
    <property type="match status" value="1"/>
</dbReference>
<protein>
    <recommendedName>
        <fullName evidence="3">DNA-directed DNA polymerase</fullName>
        <ecNumber evidence="3">2.7.7.7</ecNumber>
    </recommendedName>
</protein>
<evidence type="ECO:0000256" key="12">
    <source>
        <dbReference type="ARBA" id="ARBA00023242"/>
    </source>
</evidence>
<evidence type="ECO:0000256" key="8">
    <source>
        <dbReference type="ARBA" id="ARBA00022723"/>
    </source>
</evidence>
<dbReference type="Gene3D" id="1.10.150.110">
    <property type="entry name" value="DNA polymerase beta, N-terminal domain-like"/>
    <property type="match status" value="1"/>
</dbReference>
<evidence type="ECO:0000256" key="5">
    <source>
        <dbReference type="ARBA" id="ARBA00022679"/>
    </source>
</evidence>
<dbReference type="InterPro" id="IPR029398">
    <property type="entry name" value="PolB_thumb"/>
</dbReference>
<evidence type="ECO:0000256" key="7">
    <source>
        <dbReference type="ARBA" id="ARBA00022705"/>
    </source>
</evidence>
<dbReference type="PANTHER" id="PTHR11276:SF28">
    <property type="entry name" value="DNA POLYMERASE LAMBDA"/>
    <property type="match status" value="1"/>
</dbReference>
<dbReference type="Pfam" id="PF14716">
    <property type="entry name" value="HHH_8"/>
    <property type="match status" value="1"/>
</dbReference>
<dbReference type="InterPro" id="IPR043519">
    <property type="entry name" value="NT_sf"/>
</dbReference>
<dbReference type="InterPro" id="IPR002008">
    <property type="entry name" value="DNA_pol_X_beta-like"/>
</dbReference>
<feature type="compositionally biased region" description="Basic and acidic residues" evidence="15">
    <location>
        <begin position="8"/>
        <end position="33"/>
    </location>
</feature>
<name>A0A9P8V8V8_9PEZI</name>
<evidence type="ECO:0000313" key="18">
    <source>
        <dbReference type="Proteomes" id="UP000770015"/>
    </source>
</evidence>
<dbReference type="SUPFAM" id="SSF47802">
    <property type="entry name" value="DNA polymerase beta, N-terminal domain-like"/>
    <property type="match status" value="1"/>
</dbReference>